<dbReference type="InterPro" id="IPR007658">
    <property type="entry name" value="DUF594"/>
</dbReference>
<comment type="caution">
    <text evidence="3">The sequence shown here is derived from an EMBL/GenBank/DDBJ whole genome shotgun (WGS) entry which is preliminary data.</text>
</comment>
<dbReference type="Pfam" id="PF13968">
    <property type="entry name" value="DUF4220"/>
    <property type="match status" value="1"/>
</dbReference>
<dbReference type="EMBL" id="CM029039">
    <property type="protein sequence ID" value="KAG2639506.1"/>
    <property type="molecule type" value="Genomic_DNA"/>
</dbReference>
<feature type="transmembrane region" description="Helical" evidence="1">
    <location>
        <begin position="349"/>
        <end position="367"/>
    </location>
</feature>
<dbReference type="PANTHER" id="PTHR31325">
    <property type="entry name" value="OS01G0798800 PROTEIN-RELATED"/>
    <property type="match status" value="1"/>
</dbReference>
<evidence type="ECO:0000313" key="3">
    <source>
        <dbReference type="EMBL" id="KAG2639506.1"/>
    </source>
</evidence>
<reference evidence="3" key="1">
    <citation type="submission" date="2020-05" db="EMBL/GenBank/DDBJ databases">
        <title>WGS assembly of Panicum virgatum.</title>
        <authorList>
            <person name="Lovell J.T."/>
            <person name="Jenkins J."/>
            <person name="Shu S."/>
            <person name="Juenger T.E."/>
            <person name="Schmutz J."/>
        </authorList>
    </citation>
    <scope>NUCLEOTIDE SEQUENCE</scope>
    <source>
        <strain evidence="3">AP13</strain>
    </source>
</reference>
<dbReference type="Pfam" id="PF04578">
    <property type="entry name" value="DUF594"/>
    <property type="match status" value="1"/>
</dbReference>
<evidence type="ECO:0000259" key="2">
    <source>
        <dbReference type="Pfam" id="PF13968"/>
    </source>
</evidence>
<dbReference type="Proteomes" id="UP000823388">
    <property type="component" value="Chromosome 2K"/>
</dbReference>
<feature type="domain" description="DUF4220" evidence="2">
    <location>
        <begin position="80"/>
        <end position="469"/>
    </location>
</feature>
<feature type="transmembrane region" description="Helical" evidence="1">
    <location>
        <begin position="105"/>
        <end position="125"/>
    </location>
</feature>
<feature type="transmembrane region" description="Helical" evidence="1">
    <location>
        <begin position="41"/>
        <end position="64"/>
    </location>
</feature>
<name>A0A8T0W0P9_PANVG</name>
<evidence type="ECO:0000256" key="1">
    <source>
        <dbReference type="SAM" id="Phobius"/>
    </source>
</evidence>
<organism evidence="3 4">
    <name type="scientific">Panicum virgatum</name>
    <name type="common">Blackwell switchgrass</name>
    <dbReference type="NCBI Taxonomy" id="38727"/>
    <lineage>
        <taxon>Eukaryota</taxon>
        <taxon>Viridiplantae</taxon>
        <taxon>Streptophyta</taxon>
        <taxon>Embryophyta</taxon>
        <taxon>Tracheophyta</taxon>
        <taxon>Spermatophyta</taxon>
        <taxon>Magnoliopsida</taxon>
        <taxon>Liliopsida</taxon>
        <taxon>Poales</taxon>
        <taxon>Poaceae</taxon>
        <taxon>PACMAD clade</taxon>
        <taxon>Panicoideae</taxon>
        <taxon>Panicodae</taxon>
        <taxon>Paniceae</taxon>
        <taxon>Panicinae</taxon>
        <taxon>Panicum</taxon>
        <taxon>Panicum sect. Hiantes</taxon>
    </lineage>
</organism>
<evidence type="ECO:0000313" key="4">
    <source>
        <dbReference type="Proteomes" id="UP000823388"/>
    </source>
</evidence>
<protein>
    <recommendedName>
        <fullName evidence="2">DUF4220 domain-containing protein</fullName>
    </recommendedName>
</protein>
<feature type="transmembrane region" description="Helical" evidence="1">
    <location>
        <begin position="388"/>
        <end position="412"/>
    </location>
</feature>
<sequence>MELDGYCFALRSELDIRGINATLALWSNRTRDFWKSPRVTFIRIEGLVVAAAIMVLFLAIFGSWRRKRRSLFIQKGVLGAYILSSSLVTYLLGSMQSSVVKSSMYPIWAVSLYTLIGCADSITAYSLDDNKELSRQLYQFGLNTAYVLFLIFTVSSNNGYIPVALLGLIAEIKFSHRLSASQVASVSWNLNKMVADYMYQEHSKSEPAYDPASMKGYHYLVDWPLRSDSELEAGILCASDLKADAQVIHIEKVWQCKHRSLSEELKYTCLSFSLFHLLRRRFFGFECSESSFQPKTHDFVFKGLLLLKNEDGVISYNQAFKVIEVELAFMYDFFFTKYAAVYYGSWHRTFMPVASACLVPVIAYLTVSRVLKIPSGMERGTVLDTTRADVVITVAILVCIALLEVLQVLYYWTTIWGRVSLACQYVREQAQNKQRGCCMRFKEILAKIGASMSNERYFEGKLGQYSLLEESVSWYHNLSKHYFVNTIVEKVMASTDPMIYHPYNYHPWREVRKHIRVPEEVKEAVVQSLERTDGKLTNGASSLEHNRASHLSWACRDSESIVSCPQKKENQACCILTWHIATCYSEMATLKHFPASVGGELKVHFDVATTLSKYCAYLVVSQPKLLPGHHYDTRRVFEAVAKEALGFLGDNKDKYEAMRSLVVEGETPEPKETIFHKGVRLGKRLGTMEEGARWKVLADFWAEMLLYVAPLDNVKEHFECLTRGGEFVTYLWALVSHAGILKREDHLVGVGGV</sequence>
<dbReference type="AlphaFoldDB" id="A0A8T0W0P9"/>
<accession>A0A8T0W0P9</accession>
<feature type="transmembrane region" description="Helical" evidence="1">
    <location>
        <begin position="76"/>
        <end position="93"/>
    </location>
</feature>
<keyword evidence="4" id="KW-1185">Reference proteome</keyword>
<gene>
    <name evidence="3" type="ORF">PVAP13_2KG009000</name>
</gene>
<dbReference type="OrthoDB" id="689741at2759"/>
<proteinExistence type="predicted"/>
<dbReference type="InterPro" id="IPR025315">
    <property type="entry name" value="DUF4220"/>
</dbReference>
<keyword evidence="1" id="KW-1133">Transmembrane helix</keyword>
<keyword evidence="1" id="KW-0472">Membrane</keyword>
<feature type="transmembrane region" description="Helical" evidence="1">
    <location>
        <begin position="145"/>
        <end position="169"/>
    </location>
</feature>
<keyword evidence="1" id="KW-0812">Transmembrane</keyword>